<evidence type="ECO:0000256" key="1">
    <source>
        <dbReference type="ARBA" id="ARBA00023015"/>
    </source>
</evidence>
<feature type="domain" description="IclR-ED" evidence="6">
    <location>
        <begin position="94"/>
        <end position="278"/>
    </location>
</feature>
<dbReference type="InterPro" id="IPR029016">
    <property type="entry name" value="GAF-like_dom_sf"/>
</dbReference>
<evidence type="ECO:0000313" key="8">
    <source>
        <dbReference type="EMBL" id="SCC80958.1"/>
    </source>
</evidence>
<protein>
    <submittedName>
        <fullName evidence="8">DNA-binding transcriptional regulator, IclR family</fullName>
    </submittedName>
    <submittedName>
        <fullName evidence="7">IclR family transcriptionalregulator</fullName>
    </submittedName>
</protein>
<dbReference type="RefSeq" id="WP_074444757.1">
    <property type="nucleotide sequence ID" value="NZ_FMBM01000002.1"/>
</dbReference>
<dbReference type="Pfam" id="PF09339">
    <property type="entry name" value="HTH_IclR"/>
    <property type="match status" value="1"/>
</dbReference>
<accession>A0A0P8A4M7</accession>
<dbReference type="Proteomes" id="UP000182800">
    <property type="component" value="Unassembled WGS sequence"/>
</dbReference>
<dbReference type="InterPro" id="IPR036388">
    <property type="entry name" value="WH-like_DNA-bd_sf"/>
</dbReference>
<evidence type="ECO:0000313" key="7">
    <source>
        <dbReference type="EMBL" id="KPQ10222.1"/>
    </source>
</evidence>
<keyword evidence="10" id="KW-1185">Reference proteome</keyword>
<dbReference type="PANTHER" id="PTHR30136:SF33">
    <property type="entry name" value="TRANSCRIPTIONAL REGULATORY PROTEIN"/>
    <property type="match status" value="1"/>
</dbReference>
<dbReference type="SUPFAM" id="SSF46785">
    <property type="entry name" value="Winged helix' DNA-binding domain"/>
    <property type="match status" value="1"/>
</dbReference>
<proteinExistence type="predicted"/>
<dbReference type="PROSITE" id="PS51078">
    <property type="entry name" value="ICLR_ED"/>
    <property type="match status" value="1"/>
</dbReference>
<dbReference type="PROSITE" id="PS51077">
    <property type="entry name" value="HTH_ICLR"/>
    <property type="match status" value="1"/>
</dbReference>
<dbReference type="Proteomes" id="UP000050497">
    <property type="component" value="Unassembled WGS sequence"/>
</dbReference>
<evidence type="ECO:0000313" key="10">
    <source>
        <dbReference type="Proteomes" id="UP000182800"/>
    </source>
</evidence>
<gene>
    <name evidence="8" type="ORF">GA0071312_1888</name>
    <name evidence="7" type="ORF">HLUCCO17_11530</name>
</gene>
<dbReference type="InterPro" id="IPR005471">
    <property type="entry name" value="Tscrpt_reg_IclR_N"/>
</dbReference>
<dbReference type="InterPro" id="IPR050707">
    <property type="entry name" value="HTH_MetabolicPath_Reg"/>
</dbReference>
<feature type="domain" description="HTH iclR-type" evidence="5">
    <location>
        <begin position="31"/>
        <end position="93"/>
    </location>
</feature>
<reference evidence="7 9" key="1">
    <citation type="submission" date="2015-09" db="EMBL/GenBank/DDBJ databases">
        <title>Identification and resolution of microdiversity through metagenomic sequencing of parallel consortia.</title>
        <authorList>
            <person name="Nelson W.C."/>
            <person name="Romine M.F."/>
            <person name="Lindemann S.R."/>
        </authorList>
    </citation>
    <scope>NUCLEOTIDE SEQUENCE [LARGE SCALE GENOMIC DNA]</scope>
    <source>
        <strain evidence="7">HL-109</strain>
    </source>
</reference>
<dbReference type="GO" id="GO:0045892">
    <property type="term" value="P:negative regulation of DNA-templated transcription"/>
    <property type="evidence" value="ECO:0007669"/>
    <property type="project" value="TreeGrafter"/>
</dbReference>
<dbReference type="InterPro" id="IPR036390">
    <property type="entry name" value="WH_DNA-bd_sf"/>
</dbReference>
<keyword evidence="1" id="KW-0805">Transcription regulation</keyword>
<dbReference type="GO" id="GO:0003700">
    <property type="term" value="F:DNA-binding transcription factor activity"/>
    <property type="evidence" value="ECO:0007669"/>
    <property type="project" value="TreeGrafter"/>
</dbReference>
<dbReference type="PANTHER" id="PTHR30136">
    <property type="entry name" value="HELIX-TURN-HELIX TRANSCRIPTIONAL REGULATOR, ICLR FAMILY"/>
    <property type="match status" value="1"/>
</dbReference>
<keyword evidence="2 8" id="KW-0238">DNA-binding</keyword>
<feature type="compositionally biased region" description="Basic and acidic residues" evidence="4">
    <location>
        <begin position="1"/>
        <end position="12"/>
    </location>
</feature>
<evidence type="ECO:0000256" key="2">
    <source>
        <dbReference type="ARBA" id="ARBA00023125"/>
    </source>
</evidence>
<dbReference type="PATRIC" id="fig|1653334.4.peg.34"/>
<reference evidence="8 10" key="2">
    <citation type="submission" date="2016-08" db="EMBL/GenBank/DDBJ databases">
        <authorList>
            <person name="Varghese N."/>
            <person name="Submissions Spin"/>
        </authorList>
    </citation>
    <scope>NUCLEOTIDE SEQUENCE [LARGE SCALE GENOMIC DNA]</scope>
    <source>
        <strain evidence="8 10">HL-109</strain>
    </source>
</reference>
<dbReference type="STRING" id="1653334.GA0071312_1888"/>
<dbReference type="Gene3D" id="1.10.10.10">
    <property type="entry name" value="Winged helix-like DNA-binding domain superfamily/Winged helix DNA-binding domain"/>
    <property type="match status" value="1"/>
</dbReference>
<dbReference type="InterPro" id="IPR014757">
    <property type="entry name" value="Tscrpt_reg_IclR_C"/>
</dbReference>
<dbReference type="AlphaFoldDB" id="A0A0P8A4M7"/>
<sequence>MKADTIHAHEADLPVDPAEGDDVPAKDRQFVTALARGLSVLRAFTSSNEVLGNQEIARRTGLPKPTVSRLTHTLRELNYLRMVKDREKYQLGPAVLALGMAFFRSNSFAQIARPFLQELANATQAHVALGIREGLNSVYMQLWRGRGQSITISREIGFHLPLAKSAMGLAMVAALDADERPGVIAGLAAQVGDDWPRLEAELERARREIEQTGFCIALGAWNSEINAVAAPLVAPETGSLYVVNVSGPAFILTERMLREETGPRLRATIERMRETGAVEWPQVVGRPRSFY</sequence>
<dbReference type="EMBL" id="LJSX01000017">
    <property type="protein sequence ID" value="KPQ10222.1"/>
    <property type="molecule type" value="Genomic_DNA"/>
</dbReference>
<dbReference type="Pfam" id="PF01614">
    <property type="entry name" value="IclR_C"/>
    <property type="match status" value="1"/>
</dbReference>
<feature type="region of interest" description="Disordered" evidence="4">
    <location>
        <begin position="1"/>
        <end position="22"/>
    </location>
</feature>
<evidence type="ECO:0000256" key="3">
    <source>
        <dbReference type="ARBA" id="ARBA00023163"/>
    </source>
</evidence>
<evidence type="ECO:0000256" key="4">
    <source>
        <dbReference type="SAM" id="MobiDB-lite"/>
    </source>
</evidence>
<organism evidence="7 9">
    <name type="scientific">Saliniramus fredricksonii</name>
    <dbReference type="NCBI Taxonomy" id="1653334"/>
    <lineage>
        <taxon>Bacteria</taxon>
        <taxon>Pseudomonadati</taxon>
        <taxon>Pseudomonadota</taxon>
        <taxon>Alphaproteobacteria</taxon>
        <taxon>Hyphomicrobiales</taxon>
        <taxon>Salinarimonadaceae</taxon>
        <taxon>Saliniramus</taxon>
    </lineage>
</organism>
<dbReference type="Gene3D" id="3.30.450.40">
    <property type="match status" value="1"/>
</dbReference>
<dbReference type="SMART" id="SM00346">
    <property type="entry name" value="HTH_ICLR"/>
    <property type="match status" value="1"/>
</dbReference>
<dbReference type="OrthoDB" id="9807558at2"/>
<keyword evidence="3" id="KW-0804">Transcription</keyword>
<evidence type="ECO:0000313" key="9">
    <source>
        <dbReference type="Proteomes" id="UP000050497"/>
    </source>
</evidence>
<dbReference type="SUPFAM" id="SSF55781">
    <property type="entry name" value="GAF domain-like"/>
    <property type="match status" value="1"/>
</dbReference>
<dbReference type="EMBL" id="FMBM01000002">
    <property type="protein sequence ID" value="SCC80958.1"/>
    <property type="molecule type" value="Genomic_DNA"/>
</dbReference>
<dbReference type="GO" id="GO:0003677">
    <property type="term" value="F:DNA binding"/>
    <property type="evidence" value="ECO:0007669"/>
    <property type="project" value="UniProtKB-KW"/>
</dbReference>
<name>A0A0P8A4M7_9HYPH</name>
<evidence type="ECO:0000259" key="5">
    <source>
        <dbReference type="PROSITE" id="PS51077"/>
    </source>
</evidence>
<evidence type="ECO:0000259" key="6">
    <source>
        <dbReference type="PROSITE" id="PS51078"/>
    </source>
</evidence>
<comment type="caution">
    <text evidence="7">The sequence shown here is derived from an EMBL/GenBank/DDBJ whole genome shotgun (WGS) entry which is preliminary data.</text>
</comment>